<evidence type="ECO:0000256" key="1">
    <source>
        <dbReference type="ARBA" id="ARBA00007666"/>
    </source>
</evidence>
<dbReference type="GO" id="GO:0045944">
    <property type="term" value="P:positive regulation of transcription by RNA polymerase II"/>
    <property type="evidence" value="ECO:0007669"/>
    <property type="project" value="TreeGrafter"/>
</dbReference>
<dbReference type="AlphaFoldDB" id="A0AAN7YW65"/>
<reference evidence="2 3" key="1">
    <citation type="submission" date="2023-11" db="EMBL/GenBank/DDBJ databases">
        <title>Dfirmibasis_genome.</title>
        <authorList>
            <person name="Edelbroek B."/>
            <person name="Kjellin J."/>
            <person name="Jerlstrom-Hultqvist J."/>
            <person name="Soderbom F."/>
        </authorList>
    </citation>
    <scope>NUCLEOTIDE SEQUENCE [LARGE SCALE GENOMIC DNA]</scope>
    <source>
        <strain evidence="2 3">TNS-C-14</strain>
    </source>
</reference>
<evidence type="ECO:0000313" key="3">
    <source>
        <dbReference type="Proteomes" id="UP001344447"/>
    </source>
</evidence>
<dbReference type="PANTHER" id="PTHR13345:SF9">
    <property type="entry name" value="PROTEIN UXT"/>
    <property type="match status" value="1"/>
</dbReference>
<dbReference type="EMBL" id="JAVFKY010000002">
    <property type="protein sequence ID" value="KAK5580731.1"/>
    <property type="molecule type" value="Genomic_DNA"/>
</dbReference>
<dbReference type="InterPro" id="IPR009053">
    <property type="entry name" value="Prefoldin"/>
</dbReference>
<proteinExistence type="inferred from homology"/>
<dbReference type="NCBIfam" id="TIGR00293">
    <property type="entry name" value="prefoldin subunit alpha"/>
    <property type="match status" value="1"/>
</dbReference>
<dbReference type="GO" id="GO:0000122">
    <property type="term" value="P:negative regulation of transcription by RNA polymerase II"/>
    <property type="evidence" value="ECO:0007669"/>
    <property type="project" value="InterPro"/>
</dbReference>
<comment type="similarity">
    <text evidence="1">Belongs to the UXT family.</text>
</comment>
<gene>
    <name evidence="2" type="ORF">RB653_000755</name>
</gene>
<accession>A0AAN7YW65</accession>
<dbReference type="Pfam" id="PF02996">
    <property type="entry name" value="Prefoldin"/>
    <property type="match status" value="1"/>
</dbReference>
<name>A0AAN7YW65_9MYCE</name>
<keyword evidence="3" id="KW-1185">Reference proteome</keyword>
<sequence length="159" mass="18750">MVSHSHSHQNQKDIEKEKLLKERLDSIKYYETFISETLNVDLNKCIEDREKILENLENYLELKSNIELLIENKMDSMKTMINLGSECYVKARVQDTSYIFVDIGLGVHVKYTLEEAIKFIDEKESFLNKKVENQTKKINQIKTKIDLIQNGLKELKHLE</sequence>
<evidence type="ECO:0000313" key="2">
    <source>
        <dbReference type="EMBL" id="KAK5580731.1"/>
    </source>
</evidence>
<organism evidence="2 3">
    <name type="scientific">Dictyostelium firmibasis</name>
    <dbReference type="NCBI Taxonomy" id="79012"/>
    <lineage>
        <taxon>Eukaryota</taxon>
        <taxon>Amoebozoa</taxon>
        <taxon>Evosea</taxon>
        <taxon>Eumycetozoa</taxon>
        <taxon>Dictyostelia</taxon>
        <taxon>Dictyosteliales</taxon>
        <taxon>Dictyosteliaceae</taxon>
        <taxon>Dictyostelium</taxon>
    </lineage>
</organism>
<dbReference type="PRINTS" id="PR01502">
    <property type="entry name" value="UXTPROTEIN"/>
</dbReference>
<dbReference type="PANTHER" id="PTHR13345">
    <property type="entry name" value="MEDIATOR OF RNA POLYMERASE II TRANSCRIPTION SUBUNIT 10"/>
    <property type="match status" value="1"/>
</dbReference>
<dbReference type="CDD" id="cd23158">
    <property type="entry name" value="Prefoldin_UXT"/>
    <property type="match status" value="1"/>
</dbReference>
<dbReference type="InterPro" id="IPR003994">
    <property type="entry name" value="UXT"/>
</dbReference>
<comment type="caution">
    <text evidence="2">The sequence shown here is derived from an EMBL/GenBank/DDBJ whole genome shotgun (WGS) entry which is preliminary data.</text>
</comment>
<dbReference type="Proteomes" id="UP001344447">
    <property type="component" value="Unassembled WGS sequence"/>
</dbReference>
<dbReference type="Gene3D" id="1.10.287.370">
    <property type="match status" value="1"/>
</dbReference>
<dbReference type="GO" id="GO:0016592">
    <property type="term" value="C:mediator complex"/>
    <property type="evidence" value="ECO:0007669"/>
    <property type="project" value="TreeGrafter"/>
</dbReference>
<protein>
    <submittedName>
        <fullName evidence="2">Uncharacterized protein</fullName>
    </submittedName>
</protein>
<dbReference type="InterPro" id="IPR004127">
    <property type="entry name" value="Prefoldin_subunit_alpha"/>
</dbReference>
<dbReference type="GO" id="GO:0003714">
    <property type="term" value="F:transcription corepressor activity"/>
    <property type="evidence" value="ECO:0007669"/>
    <property type="project" value="InterPro"/>
</dbReference>
<dbReference type="FunFam" id="1.10.287.370:FF:000056">
    <property type="entry name" value="Protein UXT homolog"/>
    <property type="match status" value="1"/>
</dbReference>
<dbReference type="SUPFAM" id="SSF46579">
    <property type="entry name" value="Prefoldin"/>
    <property type="match status" value="1"/>
</dbReference>